<sequence length="523" mass="54942">MTGVRILLWSFLYRDKWHLFWWTLGLTILYWSQAYSVGGLYTSQAEFDTAAAAMDNNAAFIAMAGPARALNTIGGQVTWQSTAFGAILAGLMSMFLIGRHTRGEEESGRDELLRAAPIGRQATTTAALLHAMIANVLAGLGVALSLIAYPLDVPDSIALGVGLTLTGWVFCGTALLAVQLTSSTRSAYGIAGTVIGVAYLLRAVGDIGNGALSWLSPMGWYQAMHAFSGLRWWPALLLVVGTAAGVVAAYVVFLRRDYGAGVVPVRPGPDRASPGLGTGLGLAWRLQRGAFLGWGIGLLLGGLSYGAMGDDVGDIVGDSQASRDLFVQSGDIVEGFYATAVLMLAMIAAGYAISSALRPRGEEDDGRVESLIATALSRRAWLLGHVTVTVLGTVVVVLGGGVGLGAGFALVTGDGEAFGRYALATLAYLAPVLVLAALARLLYGVAPRWASLAWLALVFSFVIMLFGELLQIPQGVQDLSPFEHLALVPAQPFTWTPWLVLMALAAALSAAGQLAFARRDVHG</sequence>
<evidence type="ECO:0000256" key="1">
    <source>
        <dbReference type="SAM" id="Phobius"/>
    </source>
</evidence>
<evidence type="ECO:0000313" key="2">
    <source>
        <dbReference type="EMBL" id="RYP87519.1"/>
    </source>
</evidence>
<feature type="transmembrane region" description="Helical" evidence="1">
    <location>
        <begin position="421"/>
        <end position="443"/>
    </location>
</feature>
<feature type="transmembrane region" description="Helical" evidence="1">
    <location>
        <begin position="190"/>
        <end position="212"/>
    </location>
</feature>
<feature type="transmembrane region" description="Helical" evidence="1">
    <location>
        <begin position="495"/>
        <end position="517"/>
    </location>
</feature>
<feature type="transmembrane region" description="Helical" evidence="1">
    <location>
        <begin position="232"/>
        <end position="253"/>
    </location>
</feature>
<feature type="transmembrane region" description="Helical" evidence="1">
    <location>
        <begin position="127"/>
        <end position="151"/>
    </location>
</feature>
<gene>
    <name evidence="2" type="ORF">EKO23_05635</name>
</gene>
<feature type="transmembrane region" description="Helical" evidence="1">
    <location>
        <begin position="20"/>
        <end position="41"/>
    </location>
</feature>
<evidence type="ECO:0000313" key="3">
    <source>
        <dbReference type="Proteomes" id="UP000295198"/>
    </source>
</evidence>
<feature type="transmembrane region" description="Helical" evidence="1">
    <location>
        <begin position="157"/>
        <end position="178"/>
    </location>
</feature>
<keyword evidence="3" id="KW-1185">Reference proteome</keyword>
<dbReference type="AlphaFoldDB" id="A0A4V1XZQ0"/>
<keyword evidence="1" id="KW-0472">Membrane</keyword>
<feature type="transmembrane region" description="Helical" evidence="1">
    <location>
        <begin position="77"/>
        <end position="97"/>
    </location>
</feature>
<keyword evidence="1" id="KW-0812">Transmembrane</keyword>
<comment type="caution">
    <text evidence="2">The sequence shown here is derived from an EMBL/GenBank/DDBJ whole genome shotgun (WGS) entry which is preliminary data.</text>
</comment>
<protein>
    <submittedName>
        <fullName evidence="2">ABC transporter permease</fullName>
    </submittedName>
</protein>
<organism evidence="2 3">
    <name type="scientific">Nocardioides guangzhouensis</name>
    <dbReference type="NCBI Taxonomy" id="2497878"/>
    <lineage>
        <taxon>Bacteria</taxon>
        <taxon>Bacillati</taxon>
        <taxon>Actinomycetota</taxon>
        <taxon>Actinomycetes</taxon>
        <taxon>Propionibacteriales</taxon>
        <taxon>Nocardioidaceae</taxon>
        <taxon>Nocardioides</taxon>
    </lineage>
</organism>
<feature type="transmembrane region" description="Helical" evidence="1">
    <location>
        <begin position="335"/>
        <end position="353"/>
    </location>
</feature>
<feature type="transmembrane region" description="Helical" evidence="1">
    <location>
        <begin position="380"/>
        <end position="409"/>
    </location>
</feature>
<proteinExistence type="predicted"/>
<name>A0A4V1XZQ0_9ACTN</name>
<feature type="transmembrane region" description="Helical" evidence="1">
    <location>
        <begin position="290"/>
        <end position="308"/>
    </location>
</feature>
<dbReference type="Proteomes" id="UP000295198">
    <property type="component" value="Unassembled WGS sequence"/>
</dbReference>
<dbReference type="OrthoDB" id="2014935at2"/>
<keyword evidence="1" id="KW-1133">Transmembrane helix</keyword>
<feature type="transmembrane region" description="Helical" evidence="1">
    <location>
        <begin position="452"/>
        <end position="472"/>
    </location>
</feature>
<reference evidence="2 3" key="1">
    <citation type="submission" date="2019-01" db="EMBL/GenBank/DDBJ databases">
        <title>Nocardioides guangzhouensis sp. nov., an actinobacterium isolated from soil.</title>
        <authorList>
            <person name="Fu Y."/>
            <person name="Cai Y."/>
            <person name="Lin Z."/>
            <person name="Chen P."/>
        </authorList>
    </citation>
    <scope>NUCLEOTIDE SEQUENCE [LARGE SCALE GENOMIC DNA]</scope>
    <source>
        <strain evidence="2 3">130</strain>
    </source>
</reference>
<accession>A0A4V1XZQ0</accession>
<dbReference type="EMBL" id="SDKM01000006">
    <property type="protein sequence ID" value="RYP87519.1"/>
    <property type="molecule type" value="Genomic_DNA"/>
</dbReference>
<dbReference type="RefSeq" id="WP_134714961.1">
    <property type="nucleotide sequence ID" value="NZ_SDKM01000006.1"/>
</dbReference>